<feature type="transmembrane region" description="Helical" evidence="1">
    <location>
        <begin position="73"/>
        <end position="92"/>
    </location>
</feature>
<sequence>MAIMSPRHKVVAMDAIKSILVKEIERINRQEGRDGKLRFNSEFARDHRYLCLAMFAGYFAVIAVMYQVPYMGFISFLAFTAFVLFMFAMLLIEIKPVYRFEDIGVLDLRVCYNGEWYFTRALSPQSVKALLDEPSIGTAMKTRMQEIIANKGEIDFYDVYDLAYSKKPQDEQPQVAVLN</sequence>
<evidence type="ECO:0000256" key="1">
    <source>
        <dbReference type="SAM" id="Phobius"/>
    </source>
</evidence>
<dbReference type="Proteomes" id="UP000255529">
    <property type="component" value="Unassembled WGS sequence"/>
</dbReference>
<organism evidence="2 3">
    <name type="scientific">Serratia quinivorans</name>
    <dbReference type="NCBI Taxonomy" id="137545"/>
    <lineage>
        <taxon>Bacteria</taxon>
        <taxon>Pseudomonadati</taxon>
        <taxon>Pseudomonadota</taxon>
        <taxon>Gammaproteobacteria</taxon>
        <taxon>Enterobacterales</taxon>
        <taxon>Yersiniaceae</taxon>
        <taxon>Serratia</taxon>
    </lineage>
</organism>
<dbReference type="EMBL" id="UGYN01000002">
    <property type="protein sequence ID" value="SUI43519.1"/>
    <property type="molecule type" value="Genomic_DNA"/>
</dbReference>
<dbReference type="Pfam" id="PF10777">
    <property type="entry name" value="YlaC"/>
    <property type="match status" value="1"/>
</dbReference>
<keyword evidence="1" id="KW-1133">Transmembrane helix</keyword>
<protein>
    <submittedName>
        <fullName evidence="2">Inner membrane protein ylaC</fullName>
    </submittedName>
</protein>
<evidence type="ECO:0000313" key="3">
    <source>
        <dbReference type="Proteomes" id="UP000255529"/>
    </source>
</evidence>
<feature type="transmembrane region" description="Helical" evidence="1">
    <location>
        <begin position="49"/>
        <end position="67"/>
    </location>
</feature>
<keyword evidence="1" id="KW-0472">Membrane</keyword>
<reference evidence="2 3" key="1">
    <citation type="submission" date="2018-06" db="EMBL/GenBank/DDBJ databases">
        <authorList>
            <consortium name="Pathogen Informatics"/>
            <person name="Doyle S."/>
        </authorList>
    </citation>
    <scope>NUCLEOTIDE SEQUENCE [LARGE SCALE GENOMIC DNA]</scope>
    <source>
        <strain evidence="2 3">NCTC11544</strain>
    </source>
</reference>
<dbReference type="AlphaFoldDB" id="A0A2X2IZY3"/>
<proteinExistence type="predicted"/>
<name>A0A2X2IZY3_9GAMM</name>
<dbReference type="InterPro" id="IPR019713">
    <property type="entry name" value="Memb_YlaC"/>
</dbReference>
<accession>A0A2X2IZY3</accession>
<evidence type="ECO:0000313" key="2">
    <source>
        <dbReference type="EMBL" id="SUI43519.1"/>
    </source>
</evidence>
<keyword evidence="1" id="KW-0812">Transmembrane</keyword>
<gene>
    <name evidence="2" type="primary">ylaC</name>
    <name evidence="2" type="ORF">NCTC11544_00247</name>
</gene>